<accession>A0A2P8DQT7</accession>
<protein>
    <recommendedName>
        <fullName evidence="5">Lipoprotein</fullName>
    </recommendedName>
</protein>
<reference evidence="3 4" key="1">
    <citation type="submission" date="2018-03" db="EMBL/GenBank/DDBJ databases">
        <title>Genomic Encyclopedia of Archaeal and Bacterial Type Strains, Phase II (KMG-II): from individual species to whole genera.</title>
        <authorList>
            <person name="Goeker M."/>
        </authorList>
    </citation>
    <scope>NUCLEOTIDE SEQUENCE [LARGE SCALE GENOMIC DNA]</scope>
    <source>
        <strain evidence="3 4">DSM 45312</strain>
    </source>
</reference>
<dbReference type="Proteomes" id="UP000240542">
    <property type="component" value="Unassembled WGS sequence"/>
</dbReference>
<keyword evidence="2" id="KW-0732">Signal</keyword>
<gene>
    <name evidence="3" type="ORF">CLV63_103285</name>
</gene>
<evidence type="ECO:0008006" key="5">
    <source>
        <dbReference type="Google" id="ProtNLM"/>
    </source>
</evidence>
<feature type="region of interest" description="Disordered" evidence="1">
    <location>
        <begin position="29"/>
        <end position="53"/>
    </location>
</feature>
<feature type="region of interest" description="Disordered" evidence="1">
    <location>
        <begin position="194"/>
        <end position="236"/>
    </location>
</feature>
<feature type="signal peptide" evidence="2">
    <location>
        <begin position="1"/>
        <end position="20"/>
    </location>
</feature>
<comment type="caution">
    <text evidence="3">The sequence shown here is derived from an EMBL/GenBank/DDBJ whole genome shotgun (WGS) entry which is preliminary data.</text>
</comment>
<proteinExistence type="predicted"/>
<keyword evidence="4" id="KW-1185">Reference proteome</keyword>
<dbReference type="AlphaFoldDB" id="A0A2P8DQT7"/>
<evidence type="ECO:0000313" key="3">
    <source>
        <dbReference type="EMBL" id="PSK99560.1"/>
    </source>
</evidence>
<evidence type="ECO:0000256" key="1">
    <source>
        <dbReference type="SAM" id="MobiDB-lite"/>
    </source>
</evidence>
<dbReference type="RefSeq" id="WP_106581948.1">
    <property type="nucleotide sequence ID" value="NZ_PYGA01000003.1"/>
</dbReference>
<dbReference type="PROSITE" id="PS51257">
    <property type="entry name" value="PROKAR_LIPOPROTEIN"/>
    <property type="match status" value="1"/>
</dbReference>
<dbReference type="EMBL" id="PYGA01000003">
    <property type="protein sequence ID" value="PSK99560.1"/>
    <property type="molecule type" value="Genomic_DNA"/>
</dbReference>
<sequence length="236" mass="23983">MSKRGLALAAAAVGSSAVLAACGALPGGGGGDSGGQKEAGAGAQGGAGAGWEKEFPKGVTPIIEIDKPGGKTQEEALGEFFALYGDLFTAVYEKDADPAFLKERFSNDAPSPETLGASVQTFVEAGAVPKGEVRFYNGLVGAYTQDTVQVDFCVDQRMFKVQDAETGKEVEVGGPTDWEPDMLKPGIVAASGIFEKGDDGTWTSGSFSIDPQEEGDTAAGCMGEGGGSGSPEPEPS</sequence>
<dbReference type="OrthoDB" id="3436324at2"/>
<evidence type="ECO:0000256" key="2">
    <source>
        <dbReference type="SAM" id="SignalP"/>
    </source>
</evidence>
<evidence type="ECO:0000313" key="4">
    <source>
        <dbReference type="Proteomes" id="UP000240542"/>
    </source>
</evidence>
<feature type="chain" id="PRO_5015188014" description="Lipoprotein" evidence="2">
    <location>
        <begin position="21"/>
        <end position="236"/>
    </location>
</feature>
<organism evidence="3 4">
    <name type="scientific">Murinocardiopsis flavida</name>
    <dbReference type="NCBI Taxonomy" id="645275"/>
    <lineage>
        <taxon>Bacteria</taxon>
        <taxon>Bacillati</taxon>
        <taxon>Actinomycetota</taxon>
        <taxon>Actinomycetes</taxon>
        <taxon>Streptosporangiales</taxon>
        <taxon>Nocardiopsidaceae</taxon>
        <taxon>Murinocardiopsis</taxon>
    </lineage>
</organism>
<name>A0A2P8DQT7_9ACTN</name>